<keyword evidence="6" id="KW-1185">Reference proteome</keyword>
<evidence type="ECO:0000256" key="2">
    <source>
        <dbReference type="ARBA" id="ARBA00023157"/>
    </source>
</evidence>
<keyword evidence="1" id="KW-0732">Signal</keyword>
<name>A0A2I0TJ83_LIMLA</name>
<dbReference type="Gene3D" id="2.60.40.4100">
    <property type="entry name" value="Zona pellucida, ZP-C domain"/>
    <property type="match status" value="1"/>
</dbReference>
<reference evidence="6" key="1">
    <citation type="submission" date="2017-11" db="EMBL/GenBank/DDBJ databases">
        <authorList>
            <person name="Lima N.C."/>
            <person name="Parody-Merino A.M."/>
            <person name="Battley P.F."/>
            <person name="Fidler A.E."/>
            <person name="Prosdocimi F."/>
        </authorList>
    </citation>
    <scope>NUCLEOTIDE SEQUENCE [LARGE SCALE GENOMIC DNA]</scope>
</reference>
<dbReference type="OrthoDB" id="10040649at2759"/>
<dbReference type="InterPro" id="IPR042235">
    <property type="entry name" value="ZP-C_dom"/>
</dbReference>
<evidence type="ECO:0000313" key="6">
    <source>
        <dbReference type="Proteomes" id="UP000233556"/>
    </source>
</evidence>
<evidence type="ECO:0000313" key="5">
    <source>
        <dbReference type="EMBL" id="PKU33846.1"/>
    </source>
</evidence>
<keyword evidence="2" id="KW-1015">Disulfide bond</keyword>
<evidence type="ECO:0000256" key="3">
    <source>
        <dbReference type="SAM" id="Phobius"/>
    </source>
</evidence>
<sequence>MDAGLIKVLVTGITNGSTVVSFNLLIAEDVDIYYIITTFRDAFEHSSYFTVDKSSLFINAFPMSQEATLMDKKPVHNTVLPVTSLQTSTHVSSPASLDFSTVEHKALENTTFSSVALSPLPTDPVSTPGVSPQASPVPLVKPAQEVSLKDAVRVFCEIEKIILAVQKSFLQKESIPETSLYLGEPRCNVSISNSTHVVLQAGWSDCGTEVETPEEWRIPKLNMTNTIVKTILRNDISAQGVIHHLKVASPIHCVFQNALLTSSGYTAEGCPIPNTFTTLLENGNSSKAQFKMKIFSFVNNSVVYLHCKIRICMETPGSTCRTRCHAVRSLKTGETIAMHRTSWGPLCKSAASDLKREKEAGMGVGYIILIVFAVFGFVVGVVSLLIFQYQRKMGMYNFRIKSDNFSYQVFYD</sequence>
<gene>
    <name evidence="5" type="ORF">llap_15851</name>
</gene>
<dbReference type="PANTHER" id="PTHR14002">
    <property type="entry name" value="ENDOGLIN/TGF-BETA RECEPTOR TYPE III"/>
    <property type="match status" value="1"/>
</dbReference>
<accession>A0A2I0TJ83</accession>
<organism evidence="5 6">
    <name type="scientific">Limosa lapponica baueri</name>
    <dbReference type="NCBI Taxonomy" id="1758121"/>
    <lineage>
        <taxon>Eukaryota</taxon>
        <taxon>Metazoa</taxon>
        <taxon>Chordata</taxon>
        <taxon>Craniata</taxon>
        <taxon>Vertebrata</taxon>
        <taxon>Euteleostomi</taxon>
        <taxon>Archelosauria</taxon>
        <taxon>Archosauria</taxon>
        <taxon>Dinosauria</taxon>
        <taxon>Saurischia</taxon>
        <taxon>Theropoda</taxon>
        <taxon>Coelurosauria</taxon>
        <taxon>Aves</taxon>
        <taxon>Neognathae</taxon>
        <taxon>Neoaves</taxon>
        <taxon>Charadriiformes</taxon>
        <taxon>Scolopacidae</taxon>
        <taxon>Limosa</taxon>
    </lineage>
</organism>
<dbReference type="AlphaFoldDB" id="A0A2I0TJ83"/>
<dbReference type="Gene3D" id="2.60.40.3210">
    <property type="entry name" value="Zona pellucida, ZP-N domain"/>
    <property type="match status" value="1"/>
</dbReference>
<protein>
    <submittedName>
        <fullName evidence="5">Uromodulin-like 1</fullName>
    </submittedName>
</protein>
<proteinExistence type="predicted"/>
<dbReference type="PANTHER" id="PTHR14002:SF22">
    <property type="entry name" value="UROMODULIN-LIKE 1"/>
    <property type="match status" value="1"/>
</dbReference>
<dbReference type="Proteomes" id="UP000233556">
    <property type="component" value="Unassembled WGS sequence"/>
</dbReference>
<evidence type="ECO:0000259" key="4">
    <source>
        <dbReference type="SMART" id="SM00241"/>
    </source>
</evidence>
<dbReference type="EMBL" id="KZ509664">
    <property type="protein sequence ID" value="PKU33846.1"/>
    <property type="molecule type" value="Genomic_DNA"/>
</dbReference>
<keyword evidence="3" id="KW-1133">Transmembrane helix</keyword>
<keyword evidence="3" id="KW-0472">Membrane</keyword>
<reference evidence="6" key="2">
    <citation type="submission" date="2017-12" db="EMBL/GenBank/DDBJ databases">
        <title>Genome sequence of the Bar-tailed Godwit (Limosa lapponica baueri).</title>
        <authorList>
            <person name="Lima N.C.B."/>
            <person name="Parody-Merino A.M."/>
            <person name="Battley P.F."/>
            <person name="Fidler A.E."/>
            <person name="Prosdocimi F."/>
        </authorList>
    </citation>
    <scope>NUCLEOTIDE SEQUENCE [LARGE SCALE GENOMIC DNA]</scope>
</reference>
<dbReference type="InterPro" id="IPR055356">
    <property type="entry name" value="ZP-N"/>
</dbReference>
<dbReference type="Pfam" id="PF23344">
    <property type="entry name" value="ZP-N"/>
    <property type="match status" value="1"/>
</dbReference>
<dbReference type="SMART" id="SM00241">
    <property type="entry name" value="ZP"/>
    <property type="match status" value="1"/>
</dbReference>
<dbReference type="InterPro" id="IPR001507">
    <property type="entry name" value="ZP_dom"/>
</dbReference>
<feature type="domain" description="ZP" evidence="4">
    <location>
        <begin position="155"/>
        <end position="327"/>
    </location>
</feature>
<dbReference type="InterPro" id="IPR055355">
    <property type="entry name" value="ZP-C"/>
</dbReference>
<keyword evidence="3" id="KW-0812">Transmembrane</keyword>
<feature type="transmembrane region" description="Helical" evidence="3">
    <location>
        <begin position="364"/>
        <end position="387"/>
    </location>
</feature>
<dbReference type="Pfam" id="PF00100">
    <property type="entry name" value="Zona_pellucida"/>
    <property type="match status" value="1"/>
</dbReference>
<evidence type="ECO:0000256" key="1">
    <source>
        <dbReference type="ARBA" id="ARBA00022729"/>
    </source>
</evidence>